<evidence type="ECO:0000256" key="1">
    <source>
        <dbReference type="SAM" id="MobiDB-lite"/>
    </source>
</evidence>
<protein>
    <submittedName>
        <fullName evidence="2">Uncharacterized protein</fullName>
    </submittedName>
</protein>
<reference evidence="2" key="1">
    <citation type="submission" date="2018-10" db="EMBL/GenBank/DDBJ databases">
        <title>Population genomic analysis revealed the cold adaptation of white poplar.</title>
        <authorList>
            <person name="Liu Y.-J."/>
        </authorList>
    </citation>
    <scope>NUCLEOTIDE SEQUENCE [LARGE SCALE GENOMIC DNA]</scope>
    <source>
        <strain evidence="2">PAL-ZL1</strain>
    </source>
</reference>
<gene>
    <name evidence="2" type="ORF">D5086_0000038560</name>
</gene>
<dbReference type="AlphaFoldDB" id="A0A4U5QUY5"/>
<name>A0A4U5QUY5_POPAL</name>
<organism evidence="2">
    <name type="scientific">Populus alba</name>
    <name type="common">White poplar</name>
    <dbReference type="NCBI Taxonomy" id="43335"/>
    <lineage>
        <taxon>Eukaryota</taxon>
        <taxon>Viridiplantae</taxon>
        <taxon>Streptophyta</taxon>
        <taxon>Embryophyta</taxon>
        <taxon>Tracheophyta</taxon>
        <taxon>Spermatophyta</taxon>
        <taxon>Magnoliopsida</taxon>
        <taxon>eudicotyledons</taxon>
        <taxon>Gunneridae</taxon>
        <taxon>Pentapetalae</taxon>
        <taxon>rosids</taxon>
        <taxon>fabids</taxon>
        <taxon>Malpighiales</taxon>
        <taxon>Salicaceae</taxon>
        <taxon>Saliceae</taxon>
        <taxon>Populus</taxon>
    </lineage>
</organism>
<comment type="caution">
    <text evidence="2">The sequence shown here is derived from an EMBL/GenBank/DDBJ whole genome shotgun (WGS) entry which is preliminary data.</text>
</comment>
<feature type="region of interest" description="Disordered" evidence="1">
    <location>
        <begin position="114"/>
        <end position="133"/>
    </location>
</feature>
<proteinExistence type="predicted"/>
<accession>A0A4U5QUY5</accession>
<dbReference type="EMBL" id="RCHU01000104">
    <property type="protein sequence ID" value="TKS14933.1"/>
    <property type="molecule type" value="Genomic_DNA"/>
</dbReference>
<feature type="compositionally biased region" description="Basic and acidic residues" evidence="1">
    <location>
        <begin position="118"/>
        <end position="129"/>
    </location>
</feature>
<sequence length="155" mass="17218">MELRSTKNKIHAIQEWPTLKNVGEVADVPVLEGLGVEEKGVAFWSGQKETWHLWLKRDCGFSVAVAVEETEREEEAAEGKAFGGEVGRRLLRLNMRGNDIFRAAVGTMTVGLWGGGNREGRSREGDGGRDQSTLVARQTKNRQLWRGRVDLVSKG</sequence>
<evidence type="ECO:0000313" key="2">
    <source>
        <dbReference type="EMBL" id="TKS14933.1"/>
    </source>
</evidence>